<keyword evidence="4" id="KW-1185">Reference proteome</keyword>
<dbReference type="AlphaFoldDB" id="A0A8K0C782"/>
<dbReference type="OrthoDB" id="238681at2759"/>
<dbReference type="EMBL" id="VTPC01091196">
    <property type="protein sequence ID" value="KAF2879273.1"/>
    <property type="molecule type" value="Genomic_DNA"/>
</dbReference>
<dbReference type="InterPro" id="IPR009003">
    <property type="entry name" value="Peptidase_S1_PA"/>
</dbReference>
<dbReference type="PROSITE" id="PS50240">
    <property type="entry name" value="TRYPSIN_DOM"/>
    <property type="match status" value="1"/>
</dbReference>
<dbReference type="GO" id="GO:0006508">
    <property type="term" value="P:proteolysis"/>
    <property type="evidence" value="ECO:0007669"/>
    <property type="project" value="InterPro"/>
</dbReference>
<dbReference type="FunFam" id="2.40.10.10:FF:000068">
    <property type="entry name" value="transmembrane protease serine 2"/>
    <property type="match status" value="1"/>
</dbReference>
<dbReference type="Proteomes" id="UP000801492">
    <property type="component" value="Unassembled WGS sequence"/>
</dbReference>
<feature type="domain" description="Peptidase S1" evidence="2">
    <location>
        <begin position="118"/>
        <end position="341"/>
    </location>
</feature>
<comment type="caution">
    <text evidence="3">The sequence shown here is derived from an EMBL/GenBank/DDBJ whole genome shotgun (WGS) entry which is preliminary data.</text>
</comment>
<evidence type="ECO:0000313" key="3">
    <source>
        <dbReference type="EMBL" id="KAF2879273.1"/>
    </source>
</evidence>
<name>A0A8K0C782_IGNLU</name>
<reference evidence="3" key="1">
    <citation type="submission" date="2019-08" db="EMBL/GenBank/DDBJ databases">
        <title>The genome of the North American firefly Photinus pyralis.</title>
        <authorList>
            <consortium name="Photinus pyralis genome working group"/>
            <person name="Fallon T.R."/>
            <person name="Sander Lower S.E."/>
            <person name="Weng J.-K."/>
        </authorList>
    </citation>
    <scope>NUCLEOTIDE SEQUENCE</scope>
    <source>
        <strain evidence="3">TRF0915ILg1</strain>
        <tissue evidence="3">Whole body</tissue>
    </source>
</reference>
<proteinExistence type="predicted"/>
<gene>
    <name evidence="3" type="ORF">ILUMI_26891</name>
</gene>
<dbReference type="InterPro" id="IPR051333">
    <property type="entry name" value="CLIP_Serine_Protease"/>
</dbReference>
<dbReference type="SMART" id="SM00020">
    <property type="entry name" value="Tryp_SPc"/>
    <property type="match status" value="1"/>
</dbReference>
<evidence type="ECO:0000313" key="4">
    <source>
        <dbReference type="Proteomes" id="UP000801492"/>
    </source>
</evidence>
<evidence type="ECO:0000259" key="2">
    <source>
        <dbReference type="PROSITE" id="PS50240"/>
    </source>
</evidence>
<organism evidence="3 4">
    <name type="scientific">Ignelater luminosus</name>
    <name type="common">Cucubano</name>
    <name type="synonym">Pyrophorus luminosus</name>
    <dbReference type="NCBI Taxonomy" id="2038154"/>
    <lineage>
        <taxon>Eukaryota</taxon>
        <taxon>Metazoa</taxon>
        <taxon>Ecdysozoa</taxon>
        <taxon>Arthropoda</taxon>
        <taxon>Hexapoda</taxon>
        <taxon>Insecta</taxon>
        <taxon>Pterygota</taxon>
        <taxon>Neoptera</taxon>
        <taxon>Endopterygota</taxon>
        <taxon>Coleoptera</taxon>
        <taxon>Polyphaga</taxon>
        <taxon>Elateriformia</taxon>
        <taxon>Elateroidea</taxon>
        <taxon>Elateridae</taxon>
        <taxon>Agrypninae</taxon>
        <taxon>Pyrophorini</taxon>
        <taxon>Ignelater</taxon>
    </lineage>
</organism>
<dbReference type="PANTHER" id="PTHR24260">
    <property type="match status" value="1"/>
</dbReference>
<dbReference type="CDD" id="cd00190">
    <property type="entry name" value="Tryp_SPc"/>
    <property type="match status" value="1"/>
</dbReference>
<accession>A0A8K0C782</accession>
<sequence>KIDLRLKTTFDELIEGRDVIYDIYFPVQSILPKPTWIEFNNKVYCEGLPEQVRPGRGVTNMWATQNYDVSIDFRPVPVTTRTLIKTITTPPTTLNIPTTSIPSAEQCGGSSVTIQNRIAHGDTIEEGEFPWMVALTYHFQDSKYKYRCAGSLVTNRHVITAAQCVHYVNASLIPTEDLLVVLGIINFRNLENEYVIRYVQSYTAHPDYQQLKGDGDIAILTLLKSVVFETGIQPLCLWQENDDLNAIVGKRGTIAGWGVDEIIENVVEAKKIRSTYRNLDSSGPCAGYGGAGLVMNINGRWTLRGVASTALSDTTGTCDPTKYTVFADAAKFRDWIRSALT</sequence>
<dbReference type="GO" id="GO:0004252">
    <property type="term" value="F:serine-type endopeptidase activity"/>
    <property type="evidence" value="ECO:0007669"/>
    <property type="project" value="InterPro"/>
</dbReference>
<dbReference type="InterPro" id="IPR001254">
    <property type="entry name" value="Trypsin_dom"/>
</dbReference>
<keyword evidence="1" id="KW-1015">Disulfide bond</keyword>
<evidence type="ECO:0000256" key="1">
    <source>
        <dbReference type="ARBA" id="ARBA00023157"/>
    </source>
</evidence>
<dbReference type="SUPFAM" id="SSF50494">
    <property type="entry name" value="Trypsin-like serine proteases"/>
    <property type="match status" value="1"/>
</dbReference>
<feature type="non-terminal residue" evidence="3">
    <location>
        <position position="1"/>
    </location>
</feature>
<dbReference type="InterPro" id="IPR043504">
    <property type="entry name" value="Peptidase_S1_PA_chymotrypsin"/>
</dbReference>
<dbReference type="PANTHER" id="PTHR24260:SF143">
    <property type="entry name" value="SERINE PROTEASE GD-LIKE PROTEIN"/>
    <property type="match status" value="1"/>
</dbReference>
<dbReference type="Pfam" id="PF00089">
    <property type="entry name" value="Trypsin"/>
    <property type="match status" value="1"/>
</dbReference>
<dbReference type="Gene3D" id="2.40.10.10">
    <property type="entry name" value="Trypsin-like serine proteases"/>
    <property type="match status" value="1"/>
</dbReference>
<protein>
    <recommendedName>
        <fullName evidence="2">Peptidase S1 domain-containing protein</fullName>
    </recommendedName>
</protein>